<dbReference type="InterPro" id="IPR014001">
    <property type="entry name" value="Helicase_ATP-bd"/>
</dbReference>
<feature type="domain" description="Helicase ATP-binding" evidence="16">
    <location>
        <begin position="13"/>
        <end position="275"/>
    </location>
</feature>
<dbReference type="PANTHER" id="PTHR11472:SF34">
    <property type="entry name" value="REGULATOR OF TELOMERE ELONGATION HELICASE 1"/>
    <property type="match status" value="1"/>
</dbReference>
<evidence type="ECO:0000256" key="10">
    <source>
        <dbReference type="ARBA" id="ARBA00023235"/>
    </source>
</evidence>
<evidence type="ECO:0000256" key="5">
    <source>
        <dbReference type="ARBA" id="ARBA00022806"/>
    </source>
</evidence>
<evidence type="ECO:0000256" key="14">
    <source>
        <dbReference type="ARBA" id="ARBA00071792"/>
    </source>
</evidence>
<evidence type="ECO:0000313" key="19">
    <source>
        <dbReference type="Proteomes" id="UP000621390"/>
    </source>
</evidence>
<dbReference type="GO" id="GO:0006281">
    <property type="term" value="P:DNA repair"/>
    <property type="evidence" value="ECO:0007669"/>
    <property type="project" value="TreeGrafter"/>
</dbReference>
<evidence type="ECO:0000256" key="3">
    <source>
        <dbReference type="ARBA" id="ARBA00022741"/>
    </source>
</evidence>
<dbReference type="GO" id="GO:0046872">
    <property type="term" value="F:metal ion binding"/>
    <property type="evidence" value="ECO:0007669"/>
    <property type="project" value="UniProtKB-KW"/>
</dbReference>
<dbReference type="GO" id="GO:0051536">
    <property type="term" value="F:iron-sulfur cluster binding"/>
    <property type="evidence" value="ECO:0007669"/>
    <property type="project" value="UniProtKB-KW"/>
</dbReference>
<comment type="similarity">
    <text evidence="11">Belongs to the helicase family. DinG subfamily.</text>
</comment>
<evidence type="ECO:0000256" key="11">
    <source>
        <dbReference type="ARBA" id="ARBA00038058"/>
    </source>
</evidence>
<dbReference type="EMBL" id="JAEMOP010000002">
    <property type="protein sequence ID" value="MBJ7316011.1"/>
    <property type="molecule type" value="Genomic_DNA"/>
</dbReference>
<dbReference type="EC" id="5.6.2.3" evidence="12"/>
<keyword evidence="20" id="KW-1185">Reference proteome</keyword>
<dbReference type="SUPFAM" id="SSF52540">
    <property type="entry name" value="P-loop containing nucleoside triphosphate hydrolases"/>
    <property type="match status" value="2"/>
</dbReference>
<sequence>MATVLSVFKPTGELAQAITNFQPRAAQQQMAEAIAATVKKKGQLVVEAETGTGKTFAYLAPVLLGKGKAIISTGTKNLQEQLFHRDLPTLRKVLAPEKVVALLKGRSNYLCLHRMEQAVQQAGQFNKDIQSQLITVKRWSTSTRSGDMGELNALSEDASVLPQVTSTQDNCLGRDCPVYEDCHLVKARKEAMEADIVVVNHHLFFADMALKDTGFGELIPSVDTVVFDEAHQIPDIASQYFGETVSSRQLSELCEELQRLCMTELKDLSQGSAMARTLLQTLKDWRLLFPRDPMRGNWRDWRKKPEVAEVAERVQERLTLLTEVMKTAIGRNKDLDNLHERAEQHLYIWRQLMDVDRTGYSFWFETTPRHVSLHQTPLSVAKTFGGYIKRNKMSWVFTSATLAVNGQFDYFTKRLGIEEADTLLLESPFDFASQAKLCLPRYLPEANDPNRHQMLTEIAEQCVQVNRGGTFLLFTSHRMLQQMAAILRDRLDRDILVQGESGKTELLETFTKKGNAVLLGTSSFWEGVDVRGEALRCVIIDKLPFASPDDPLLNARVEDARLRGVDAFSTIQLPQAIIALKQGAGRLIRDKDDSGVLIVCDSRLVTRQYGKQFLSSLPAMSRTRDLNQALEFLAQVAEKDETKNEELTSS</sequence>
<evidence type="ECO:0000256" key="13">
    <source>
        <dbReference type="ARBA" id="ARBA00048954"/>
    </source>
</evidence>
<dbReference type="GO" id="GO:0016818">
    <property type="term" value="F:hydrolase activity, acting on acid anhydrides, in phosphorus-containing anhydrides"/>
    <property type="evidence" value="ECO:0007669"/>
    <property type="project" value="InterPro"/>
</dbReference>
<comment type="catalytic activity">
    <reaction evidence="13">
        <text>ATP + H2O = ADP + phosphate + H(+)</text>
        <dbReference type="Rhea" id="RHEA:13065"/>
        <dbReference type="ChEBI" id="CHEBI:15377"/>
        <dbReference type="ChEBI" id="CHEBI:15378"/>
        <dbReference type="ChEBI" id="CHEBI:30616"/>
        <dbReference type="ChEBI" id="CHEBI:43474"/>
        <dbReference type="ChEBI" id="CHEBI:456216"/>
        <dbReference type="EC" id="5.6.2.3"/>
    </reaction>
</comment>
<dbReference type="SMART" id="SM00487">
    <property type="entry name" value="DEXDc"/>
    <property type="match status" value="1"/>
</dbReference>
<keyword evidence="7" id="KW-0408">Iron</keyword>
<keyword evidence="5 18" id="KW-0347">Helicase</keyword>
<dbReference type="InterPro" id="IPR014013">
    <property type="entry name" value="Helic_SF1/SF2_ATP-bd_DinG/Rad3"/>
</dbReference>
<name>A0A8I1G888_9GAMM</name>
<evidence type="ECO:0000313" key="20">
    <source>
        <dbReference type="Proteomes" id="UP000655994"/>
    </source>
</evidence>
<dbReference type="InterPro" id="IPR011545">
    <property type="entry name" value="DEAD/DEAH_box_helicase_dom"/>
</dbReference>
<evidence type="ECO:0000256" key="8">
    <source>
        <dbReference type="ARBA" id="ARBA00023014"/>
    </source>
</evidence>
<dbReference type="SMART" id="SM00491">
    <property type="entry name" value="HELICc2"/>
    <property type="match status" value="1"/>
</dbReference>
<dbReference type="PROSITE" id="PS51192">
    <property type="entry name" value="HELICASE_ATP_BIND_1"/>
    <property type="match status" value="1"/>
</dbReference>
<dbReference type="FunFam" id="3.40.50.300:FF:000499">
    <property type="entry name" value="ATP-dependent DNA helicase"/>
    <property type="match status" value="1"/>
</dbReference>
<dbReference type="RefSeq" id="WP_199493839.1">
    <property type="nucleotide sequence ID" value="NZ_JAEMOO010000001.1"/>
</dbReference>
<accession>A0A8I1G888</accession>
<evidence type="ECO:0000259" key="16">
    <source>
        <dbReference type="PROSITE" id="PS51193"/>
    </source>
</evidence>
<dbReference type="GO" id="GO:0043139">
    <property type="term" value="F:5'-3' DNA helicase activity"/>
    <property type="evidence" value="ECO:0007669"/>
    <property type="project" value="UniProtKB-EC"/>
</dbReference>
<keyword evidence="4" id="KW-0378">Hydrolase</keyword>
<dbReference type="GO" id="GO:0003677">
    <property type="term" value="F:DNA binding"/>
    <property type="evidence" value="ECO:0007669"/>
    <property type="project" value="UniProtKB-KW"/>
</dbReference>
<keyword evidence="8" id="KW-0411">Iron-sulfur</keyword>
<dbReference type="GO" id="GO:0005524">
    <property type="term" value="F:ATP binding"/>
    <property type="evidence" value="ECO:0007669"/>
    <property type="project" value="UniProtKB-KW"/>
</dbReference>
<dbReference type="Proteomes" id="UP000655994">
    <property type="component" value="Unassembled WGS sequence"/>
</dbReference>
<organism evidence="18 19">
    <name type="scientific">Idiomarina abyssalis</name>
    <dbReference type="NCBI Taxonomy" id="86102"/>
    <lineage>
        <taxon>Bacteria</taxon>
        <taxon>Pseudomonadati</taxon>
        <taxon>Pseudomonadota</taxon>
        <taxon>Gammaproteobacteria</taxon>
        <taxon>Alteromonadales</taxon>
        <taxon>Idiomarinaceae</taxon>
        <taxon>Idiomarina</taxon>
    </lineage>
</organism>
<comment type="caution">
    <text evidence="18">The sequence shown here is derived from an EMBL/GenBank/DDBJ whole genome shotgun (WGS) entry which is preliminary data.</text>
</comment>
<dbReference type="Pfam" id="PF13307">
    <property type="entry name" value="Helicase_C_2"/>
    <property type="match status" value="1"/>
</dbReference>
<evidence type="ECO:0000313" key="18">
    <source>
        <dbReference type="EMBL" id="MBJ7316011.1"/>
    </source>
</evidence>
<keyword evidence="2" id="KW-0479">Metal-binding</keyword>
<dbReference type="Gene3D" id="3.40.50.300">
    <property type="entry name" value="P-loop containing nucleotide triphosphate hydrolases"/>
    <property type="match status" value="2"/>
</dbReference>
<dbReference type="InterPro" id="IPR027417">
    <property type="entry name" value="P-loop_NTPase"/>
</dbReference>
<dbReference type="EMBL" id="JAEMOS010000010">
    <property type="protein sequence ID" value="MBJ7266003.1"/>
    <property type="molecule type" value="Genomic_DNA"/>
</dbReference>
<dbReference type="InterPro" id="IPR006555">
    <property type="entry name" value="ATP-dep_Helicase_C"/>
</dbReference>
<dbReference type="InterPro" id="IPR045028">
    <property type="entry name" value="DinG/Rad3-like"/>
</dbReference>
<evidence type="ECO:0000256" key="6">
    <source>
        <dbReference type="ARBA" id="ARBA00022840"/>
    </source>
</evidence>
<keyword evidence="10" id="KW-0413">Isomerase</keyword>
<evidence type="ECO:0000256" key="9">
    <source>
        <dbReference type="ARBA" id="ARBA00023125"/>
    </source>
</evidence>
<gene>
    <name evidence="17" type="ORF">JHC10_03485</name>
    <name evidence="18" type="ORF">JHC11_08395</name>
</gene>
<comment type="cofactor">
    <cofactor evidence="1">
        <name>[4Fe-4S] cluster</name>
        <dbReference type="ChEBI" id="CHEBI:49883"/>
    </cofactor>
</comment>
<dbReference type="PANTHER" id="PTHR11472">
    <property type="entry name" value="DNA REPAIR DEAD HELICASE RAD3/XP-D SUBFAMILY MEMBER"/>
    <property type="match status" value="1"/>
</dbReference>
<evidence type="ECO:0000256" key="7">
    <source>
        <dbReference type="ARBA" id="ARBA00023004"/>
    </source>
</evidence>
<dbReference type="AlphaFoldDB" id="A0A8I1G888"/>
<dbReference type="FunFam" id="3.40.50.300:FF:000466">
    <property type="entry name" value="ATP-dependent DNA helicase"/>
    <property type="match status" value="1"/>
</dbReference>
<dbReference type="Pfam" id="PF00270">
    <property type="entry name" value="DEAD"/>
    <property type="match status" value="1"/>
</dbReference>
<evidence type="ECO:0000256" key="4">
    <source>
        <dbReference type="ARBA" id="ARBA00022801"/>
    </source>
</evidence>
<evidence type="ECO:0000259" key="15">
    <source>
        <dbReference type="PROSITE" id="PS51192"/>
    </source>
</evidence>
<dbReference type="PROSITE" id="PS51193">
    <property type="entry name" value="HELICASE_ATP_BIND_2"/>
    <property type="match status" value="1"/>
</dbReference>
<keyword evidence="9" id="KW-0238">DNA-binding</keyword>
<reference evidence="18 20" key="1">
    <citation type="submission" date="2020-09" db="EMBL/GenBank/DDBJ databases">
        <title>Draft Genomes of Bacterial Isolates from North Pond Shallow Sediments.</title>
        <authorList>
            <person name="Kiel Reese B."/>
            <person name="Mullis M."/>
            <person name="Weisend R.E."/>
        </authorList>
    </citation>
    <scope>NUCLEOTIDE SEQUENCE</scope>
    <source>
        <strain evidence="18">KJE-2</strain>
        <strain evidence="17 20">KJE-3</strain>
    </source>
</reference>
<dbReference type="Proteomes" id="UP000621390">
    <property type="component" value="Unassembled WGS sequence"/>
</dbReference>
<evidence type="ECO:0000256" key="2">
    <source>
        <dbReference type="ARBA" id="ARBA00022723"/>
    </source>
</evidence>
<keyword evidence="6" id="KW-0067">ATP-binding</keyword>
<keyword evidence="3" id="KW-0547">Nucleotide-binding</keyword>
<evidence type="ECO:0000256" key="12">
    <source>
        <dbReference type="ARBA" id="ARBA00044969"/>
    </source>
</evidence>
<protein>
    <recommendedName>
        <fullName evidence="14">ATP-dependent DNA helicase YoaA</fullName>
        <ecNumber evidence="12">5.6.2.3</ecNumber>
    </recommendedName>
</protein>
<feature type="domain" description="Helicase ATP-binding" evidence="15">
    <location>
        <begin position="35"/>
        <end position="263"/>
    </location>
</feature>
<evidence type="ECO:0000256" key="1">
    <source>
        <dbReference type="ARBA" id="ARBA00001966"/>
    </source>
</evidence>
<evidence type="ECO:0000313" key="17">
    <source>
        <dbReference type="EMBL" id="MBJ7266003.1"/>
    </source>
</evidence>
<proteinExistence type="inferred from homology"/>